<protein>
    <submittedName>
        <fullName evidence="7">L-lysine exporter family protein LysE/ArgO</fullName>
    </submittedName>
</protein>
<evidence type="ECO:0000256" key="2">
    <source>
        <dbReference type="ARBA" id="ARBA00022475"/>
    </source>
</evidence>
<evidence type="ECO:0000313" key="8">
    <source>
        <dbReference type="Proteomes" id="UP000554054"/>
    </source>
</evidence>
<evidence type="ECO:0000313" key="7">
    <source>
        <dbReference type="EMBL" id="NYF99383.1"/>
    </source>
</evidence>
<accession>A0A852VXJ8</accession>
<reference evidence="7 8" key="1">
    <citation type="submission" date="2020-07" db="EMBL/GenBank/DDBJ databases">
        <title>Sequencing the genomes of 1000 actinobacteria strains.</title>
        <authorList>
            <person name="Klenk H.-P."/>
        </authorList>
    </citation>
    <scope>NUCLEOTIDE SEQUENCE [LARGE SCALE GENOMIC DNA]</scope>
    <source>
        <strain evidence="7 8">DSM 26154</strain>
    </source>
</reference>
<sequence>MPTTALAGMLTGLALIVAIGAQNAFVMRQGLRREHVAQVVLICIAADATLILLGTAGVGVVVSSHPGLVQGVTWLGAAYLVGYGLLALRRAAAPGRLSVGAAPASRGSVVLTTLALTFLNPHVYLDTVLMLGSIANGFGDQRWAFAGGAVVGSIVWFTGLGLGARALAGPLGHPRTWRVVDGVIGVMMIALAVRLTTA</sequence>
<keyword evidence="5 6" id="KW-0472">Membrane</keyword>
<comment type="subcellular location">
    <subcellularLocation>
        <location evidence="1">Cell membrane</location>
        <topology evidence="1">Multi-pass membrane protein</topology>
    </subcellularLocation>
</comment>
<feature type="transmembrane region" description="Helical" evidence="6">
    <location>
        <begin position="39"/>
        <end position="62"/>
    </location>
</feature>
<proteinExistence type="predicted"/>
<name>A0A852VXJ8_9MICO</name>
<evidence type="ECO:0000256" key="1">
    <source>
        <dbReference type="ARBA" id="ARBA00004651"/>
    </source>
</evidence>
<evidence type="ECO:0000256" key="3">
    <source>
        <dbReference type="ARBA" id="ARBA00022692"/>
    </source>
</evidence>
<dbReference type="GO" id="GO:0005886">
    <property type="term" value="C:plasma membrane"/>
    <property type="evidence" value="ECO:0007669"/>
    <property type="project" value="UniProtKB-SubCell"/>
</dbReference>
<evidence type="ECO:0000256" key="6">
    <source>
        <dbReference type="SAM" id="Phobius"/>
    </source>
</evidence>
<dbReference type="EMBL" id="JACCAE010000001">
    <property type="protein sequence ID" value="NYF99383.1"/>
    <property type="molecule type" value="Genomic_DNA"/>
</dbReference>
<feature type="transmembrane region" description="Helical" evidence="6">
    <location>
        <begin position="68"/>
        <end position="88"/>
    </location>
</feature>
<dbReference type="Pfam" id="PF01810">
    <property type="entry name" value="LysE"/>
    <property type="match status" value="1"/>
</dbReference>
<feature type="transmembrane region" description="Helical" evidence="6">
    <location>
        <begin position="143"/>
        <end position="167"/>
    </location>
</feature>
<keyword evidence="3 6" id="KW-0812">Transmembrane</keyword>
<dbReference type="PANTHER" id="PTHR30086">
    <property type="entry name" value="ARGININE EXPORTER PROTEIN ARGO"/>
    <property type="match status" value="1"/>
</dbReference>
<comment type="caution">
    <text evidence="7">The sequence shown here is derived from an EMBL/GenBank/DDBJ whole genome shotgun (WGS) entry which is preliminary data.</text>
</comment>
<dbReference type="GO" id="GO:0015171">
    <property type="term" value="F:amino acid transmembrane transporter activity"/>
    <property type="evidence" value="ECO:0007669"/>
    <property type="project" value="TreeGrafter"/>
</dbReference>
<gene>
    <name evidence="7" type="ORF">BJY20_002775</name>
</gene>
<dbReference type="Proteomes" id="UP000554054">
    <property type="component" value="Unassembled WGS sequence"/>
</dbReference>
<keyword evidence="4 6" id="KW-1133">Transmembrane helix</keyword>
<feature type="transmembrane region" description="Helical" evidence="6">
    <location>
        <begin position="109"/>
        <end position="131"/>
    </location>
</feature>
<organism evidence="7 8">
    <name type="scientific">Janibacter cremeus</name>
    <dbReference type="NCBI Taxonomy" id="1285192"/>
    <lineage>
        <taxon>Bacteria</taxon>
        <taxon>Bacillati</taxon>
        <taxon>Actinomycetota</taxon>
        <taxon>Actinomycetes</taxon>
        <taxon>Micrococcales</taxon>
        <taxon>Intrasporangiaceae</taxon>
        <taxon>Janibacter</taxon>
    </lineage>
</organism>
<evidence type="ECO:0000256" key="5">
    <source>
        <dbReference type="ARBA" id="ARBA00023136"/>
    </source>
</evidence>
<keyword evidence="2" id="KW-1003">Cell membrane</keyword>
<dbReference type="RefSeq" id="WP_425484158.1">
    <property type="nucleotide sequence ID" value="NZ_JACCAE010000001.1"/>
</dbReference>
<feature type="transmembrane region" description="Helical" evidence="6">
    <location>
        <begin position="179"/>
        <end position="197"/>
    </location>
</feature>
<feature type="transmembrane region" description="Helical" evidence="6">
    <location>
        <begin position="6"/>
        <end position="27"/>
    </location>
</feature>
<evidence type="ECO:0000256" key="4">
    <source>
        <dbReference type="ARBA" id="ARBA00022989"/>
    </source>
</evidence>
<dbReference type="PANTHER" id="PTHR30086:SF20">
    <property type="entry name" value="ARGININE EXPORTER PROTEIN ARGO-RELATED"/>
    <property type="match status" value="1"/>
</dbReference>
<dbReference type="InterPro" id="IPR001123">
    <property type="entry name" value="LeuE-type"/>
</dbReference>
<keyword evidence="8" id="KW-1185">Reference proteome</keyword>
<dbReference type="AlphaFoldDB" id="A0A852VXJ8"/>